<dbReference type="SMART" id="SM00850">
    <property type="entry name" value="LytTR"/>
    <property type="match status" value="1"/>
</dbReference>
<evidence type="ECO:0000259" key="5">
    <source>
        <dbReference type="PROSITE" id="PS50930"/>
    </source>
</evidence>
<dbReference type="InterPro" id="IPR011006">
    <property type="entry name" value="CheY-like_superfamily"/>
</dbReference>
<dbReference type="SUPFAM" id="SSF52172">
    <property type="entry name" value="CheY-like"/>
    <property type="match status" value="1"/>
</dbReference>
<keyword evidence="7" id="KW-1185">Reference proteome</keyword>
<evidence type="ECO:0000256" key="1">
    <source>
        <dbReference type="ARBA" id="ARBA00018672"/>
    </source>
</evidence>
<comment type="function">
    <text evidence="2">May play the central regulatory role in sporulation. It may be an element of the effector pathway responsible for the activation of sporulation genes in response to nutritional stress. Spo0A may act in concert with spo0H (a sigma factor) to control the expression of some genes that are critical to the sporulation process.</text>
</comment>
<dbReference type="AlphaFoldDB" id="A0A4P9CC61"/>
<evidence type="ECO:0000313" key="7">
    <source>
        <dbReference type="Proteomes" id="UP000218387"/>
    </source>
</evidence>
<dbReference type="InterPro" id="IPR001789">
    <property type="entry name" value="Sig_transdc_resp-reg_receiver"/>
</dbReference>
<organism evidence="6 7">
    <name type="scientific">Eubacterium maltosivorans</name>
    <dbReference type="NCBI Taxonomy" id="2041044"/>
    <lineage>
        <taxon>Bacteria</taxon>
        <taxon>Bacillati</taxon>
        <taxon>Bacillota</taxon>
        <taxon>Clostridia</taxon>
        <taxon>Eubacteriales</taxon>
        <taxon>Eubacteriaceae</taxon>
        <taxon>Eubacterium</taxon>
    </lineage>
</organism>
<dbReference type="Gene3D" id="2.40.50.1020">
    <property type="entry name" value="LytTr DNA-binding domain"/>
    <property type="match status" value="1"/>
</dbReference>
<dbReference type="SMART" id="SM00448">
    <property type="entry name" value="REC"/>
    <property type="match status" value="1"/>
</dbReference>
<keyword evidence="3" id="KW-0597">Phosphoprotein</keyword>
<dbReference type="GO" id="GO:0000156">
    <property type="term" value="F:phosphorelay response regulator activity"/>
    <property type="evidence" value="ECO:0007669"/>
    <property type="project" value="InterPro"/>
</dbReference>
<dbReference type="InterPro" id="IPR007492">
    <property type="entry name" value="LytTR_DNA-bd_dom"/>
</dbReference>
<dbReference type="EMBL" id="CP029487">
    <property type="protein sequence ID" value="QCT73290.1"/>
    <property type="molecule type" value="Genomic_DNA"/>
</dbReference>
<evidence type="ECO:0000313" key="6">
    <source>
        <dbReference type="EMBL" id="QCT73290.1"/>
    </source>
</evidence>
<keyword evidence="6" id="KW-0238">DNA-binding</keyword>
<dbReference type="Pfam" id="PF04397">
    <property type="entry name" value="LytTR"/>
    <property type="match status" value="1"/>
</dbReference>
<dbReference type="Pfam" id="PF00072">
    <property type="entry name" value="Response_reg"/>
    <property type="match status" value="1"/>
</dbReference>
<feature type="modified residue" description="4-aspartylphosphate" evidence="3">
    <location>
        <position position="58"/>
    </location>
</feature>
<feature type="domain" description="HTH LytTR-type" evidence="5">
    <location>
        <begin position="131"/>
        <end position="231"/>
    </location>
</feature>
<evidence type="ECO:0000256" key="2">
    <source>
        <dbReference type="ARBA" id="ARBA00024867"/>
    </source>
</evidence>
<protein>
    <recommendedName>
        <fullName evidence="1">Stage 0 sporulation protein A homolog</fullName>
    </recommendedName>
</protein>
<dbReference type="PROSITE" id="PS50930">
    <property type="entry name" value="HTH_LYTTR"/>
    <property type="match status" value="1"/>
</dbReference>
<name>A0A4P9CC61_EUBML</name>
<dbReference type="GO" id="GO:0003677">
    <property type="term" value="F:DNA binding"/>
    <property type="evidence" value="ECO:0007669"/>
    <property type="project" value="UniProtKB-KW"/>
</dbReference>
<evidence type="ECO:0000259" key="4">
    <source>
        <dbReference type="PROSITE" id="PS50110"/>
    </source>
</evidence>
<reference evidence="6 7" key="1">
    <citation type="submission" date="2018-05" db="EMBL/GenBank/DDBJ databases">
        <title>Genome comparison of Eubacterium sp.</title>
        <authorList>
            <person name="Feng Y."/>
            <person name="Sanchez-Andrea I."/>
            <person name="Stams A.J.M."/>
            <person name="De Vos W.M."/>
        </authorList>
    </citation>
    <scope>NUCLEOTIDE SEQUENCE [LARGE SCALE GENOMIC DNA]</scope>
    <source>
        <strain evidence="6 7">YI</strain>
    </source>
</reference>
<dbReference type="RefSeq" id="WP_096918934.1">
    <property type="nucleotide sequence ID" value="NZ_CABJDW020000002.1"/>
</dbReference>
<accession>A0A4P9CC61</accession>
<proteinExistence type="predicted"/>
<evidence type="ECO:0000256" key="3">
    <source>
        <dbReference type="PROSITE-ProRule" id="PRU00169"/>
    </source>
</evidence>
<sequence>MFRIGVCDDEAYFRQDIEKRLEAYFNGKPFEPEIHIFEKGQALLEEAEKKPFDLVFLDIEMPDMDGITLGARLKTMFEATLLIYVTSYDAYVSHAFRLDAFQYLKKPLDDSLFQEEIDRALAQYVLKKQKYNFEYNSVRMSVPITALIYLESQSWSVIIHTKDKDYKIVGKLNEEEERLAVHGFIRIHQSYLINMQYINKFLSDKVFLKDREEPLPVSRKYKNEAKKAHLDYQSKVGI</sequence>
<dbReference type="InterPro" id="IPR046947">
    <property type="entry name" value="LytR-like"/>
</dbReference>
<dbReference type="PROSITE" id="PS50110">
    <property type="entry name" value="RESPONSE_REGULATORY"/>
    <property type="match status" value="1"/>
</dbReference>
<dbReference type="Gene3D" id="3.40.50.2300">
    <property type="match status" value="1"/>
</dbReference>
<dbReference type="PANTHER" id="PTHR37299">
    <property type="entry name" value="TRANSCRIPTIONAL REGULATOR-RELATED"/>
    <property type="match status" value="1"/>
</dbReference>
<dbReference type="KEGG" id="emt:CPZ25_018875"/>
<feature type="domain" description="Response regulatory" evidence="4">
    <location>
        <begin position="3"/>
        <end position="121"/>
    </location>
</feature>
<dbReference type="PANTHER" id="PTHR37299:SF1">
    <property type="entry name" value="STAGE 0 SPORULATION PROTEIN A HOMOLOG"/>
    <property type="match status" value="1"/>
</dbReference>
<dbReference type="Proteomes" id="UP000218387">
    <property type="component" value="Chromosome"/>
</dbReference>
<gene>
    <name evidence="6" type="ORF">CPZ25_018875</name>
</gene>